<dbReference type="AlphaFoldDB" id="A0A3N4INY8"/>
<feature type="domain" description="Putative zinc-finger" evidence="2">
    <location>
        <begin position="770"/>
        <end position="791"/>
    </location>
</feature>
<dbReference type="Proteomes" id="UP000275078">
    <property type="component" value="Unassembled WGS sequence"/>
</dbReference>
<organism evidence="3 4">
    <name type="scientific">Ascobolus immersus RN42</name>
    <dbReference type="NCBI Taxonomy" id="1160509"/>
    <lineage>
        <taxon>Eukaryota</taxon>
        <taxon>Fungi</taxon>
        <taxon>Dikarya</taxon>
        <taxon>Ascomycota</taxon>
        <taxon>Pezizomycotina</taxon>
        <taxon>Pezizomycetes</taxon>
        <taxon>Pezizales</taxon>
        <taxon>Ascobolaceae</taxon>
        <taxon>Ascobolus</taxon>
    </lineage>
</organism>
<feature type="compositionally biased region" description="Low complexity" evidence="1">
    <location>
        <begin position="290"/>
        <end position="304"/>
    </location>
</feature>
<feature type="region of interest" description="Disordered" evidence="1">
    <location>
        <begin position="188"/>
        <end position="232"/>
    </location>
</feature>
<dbReference type="EMBL" id="ML119665">
    <property type="protein sequence ID" value="RPA83314.1"/>
    <property type="molecule type" value="Genomic_DNA"/>
</dbReference>
<dbReference type="GO" id="GO:0005634">
    <property type="term" value="C:nucleus"/>
    <property type="evidence" value="ECO:0007669"/>
    <property type="project" value="TreeGrafter"/>
</dbReference>
<protein>
    <recommendedName>
        <fullName evidence="2">Putative zinc-finger domain-containing protein</fullName>
    </recommendedName>
</protein>
<feature type="compositionally biased region" description="Basic and acidic residues" evidence="1">
    <location>
        <begin position="384"/>
        <end position="470"/>
    </location>
</feature>
<sequence length="920" mass="101749">MAGSGVAPFAPADSALTSPIGISPATQTHGSDKVKMDLSTLANNNLPIETRLREGRALLRKAIQDIAPFKLTYGDLVREGFSPTFIKGTVNKVLKELGHQPLQDESEKLPTTAIRVTPNVKQAIEKIKEQANSSIGGTDANFENKPQTTSKTFSLPPIPPALNPSAPPFTIPGLQTIVPTMEIPGLTAGTPTTLDYSGLQNSNGEPGFPPNNRKRASASASQYEKPPKRKFGSFVKDPSLVFEVTDDEDDSFTAKRNGLLKEKEKVAQSLQNTEESIRALREQLKMKMTPVTTPGTPTVSTNGNSYMNKGKSAPSPPEKATTPNSVNTPTLEEATAALKREKERLKQEELAKIRARLEETQAQKRKEEAVKAELERQRVELVKAQEKKEAEAAEERRKTEEEVKEREAAEKQLRNERNRQEAEKKREELLAKLKESRENKRRQEEEAKRKQEEAERLEKEKAEKEAHENAKAAAPPAPLSKKEQLRLQLEQMEREDRERQQRRQQMLAQLESMDLNSSSGSGEDAAGIDSSAKSAVVVPIFANTQTQVDPQQPEAAMASEADSDAMDIDEPEVNAPIITTFPKVAEKDKTPVPGSLTTKRAEVTEPEAMVESSDSSESSSDDDSSSESDSGSESDDEQGSGSEGDDNDDEEASSSEEEGEIGDSTSSGGDDSEKGDDMETGFQKSDSPVPPRISNATAEDTIADAQEDLVAPIRVPVPEQPKQEDYKSKFLAYESPLKQFKFYRLTASFQAKDGYRSLTYSNKIDPHKPFCRYETSGGTCKDKKCPNQHFREISKTGGCFPSARTQINSNLDCFPANIFPKGGWLTVLDDDILLELGSRLEGDTDEQKEMYRNGLRDLISHLKNIDNADFDTAVRAIGEYWRVFRRNPIEKPDITKEPFTSFFAKIAEERKVRQSNGTSQ</sequence>
<feature type="compositionally biased region" description="Polar residues" evidence="1">
    <location>
        <begin position="189"/>
        <end position="204"/>
    </location>
</feature>
<dbReference type="PANTHER" id="PTHR21563">
    <property type="entry name" value="ZINC FINGER C3H1 DOMAIN-CONTAINING PROTEIN"/>
    <property type="match status" value="1"/>
</dbReference>
<dbReference type="Pfam" id="PF10650">
    <property type="entry name" value="zf-C3H1"/>
    <property type="match status" value="1"/>
</dbReference>
<evidence type="ECO:0000259" key="2">
    <source>
        <dbReference type="Pfam" id="PF10650"/>
    </source>
</evidence>
<dbReference type="PANTHER" id="PTHR21563:SF3">
    <property type="entry name" value="ZINC FINGER C3H1 DOMAIN-CONTAINING PROTEIN"/>
    <property type="match status" value="1"/>
</dbReference>
<feature type="compositionally biased region" description="Polar residues" evidence="1">
    <location>
        <begin position="321"/>
        <end position="330"/>
    </location>
</feature>
<feature type="region of interest" description="Disordered" evidence="1">
    <location>
        <begin position="384"/>
        <end position="531"/>
    </location>
</feature>
<name>A0A3N4INY8_ASCIM</name>
<evidence type="ECO:0000256" key="1">
    <source>
        <dbReference type="SAM" id="MobiDB-lite"/>
    </source>
</evidence>
<dbReference type="GO" id="GO:0000178">
    <property type="term" value="C:exosome (RNase complex)"/>
    <property type="evidence" value="ECO:0007669"/>
    <property type="project" value="TreeGrafter"/>
</dbReference>
<feature type="region of interest" description="Disordered" evidence="1">
    <location>
        <begin position="290"/>
        <end position="333"/>
    </location>
</feature>
<accession>A0A3N4INY8</accession>
<evidence type="ECO:0000313" key="3">
    <source>
        <dbReference type="EMBL" id="RPA83314.1"/>
    </source>
</evidence>
<feature type="compositionally biased region" description="Acidic residues" evidence="1">
    <location>
        <begin position="561"/>
        <end position="572"/>
    </location>
</feature>
<dbReference type="InterPro" id="IPR039278">
    <property type="entry name" value="Red1"/>
</dbReference>
<keyword evidence="4" id="KW-1185">Reference proteome</keyword>
<evidence type="ECO:0000313" key="4">
    <source>
        <dbReference type="Proteomes" id="UP000275078"/>
    </source>
</evidence>
<proteinExistence type="predicted"/>
<dbReference type="STRING" id="1160509.A0A3N4INY8"/>
<feature type="compositionally biased region" description="Acidic residues" evidence="1">
    <location>
        <begin position="619"/>
        <end position="661"/>
    </location>
</feature>
<reference evidence="3 4" key="1">
    <citation type="journal article" date="2018" name="Nat. Ecol. Evol.">
        <title>Pezizomycetes genomes reveal the molecular basis of ectomycorrhizal truffle lifestyle.</title>
        <authorList>
            <person name="Murat C."/>
            <person name="Payen T."/>
            <person name="Noel B."/>
            <person name="Kuo A."/>
            <person name="Morin E."/>
            <person name="Chen J."/>
            <person name="Kohler A."/>
            <person name="Krizsan K."/>
            <person name="Balestrini R."/>
            <person name="Da Silva C."/>
            <person name="Montanini B."/>
            <person name="Hainaut M."/>
            <person name="Levati E."/>
            <person name="Barry K.W."/>
            <person name="Belfiori B."/>
            <person name="Cichocki N."/>
            <person name="Clum A."/>
            <person name="Dockter R.B."/>
            <person name="Fauchery L."/>
            <person name="Guy J."/>
            <person name="Iotti M."/>
            <person name="Le Tacon F."/>
            <person name="Lindquist E.A."/>
            <person name="Lipzen A."/>
            <person name="Malagnac F."/>
            <person name="Mello A."/>
            <person name="Molinier V."/>
            <person name="Miyauchi S."/>
            <person name="Poulain J."/>
            <person name="Riccioni C."/>
            <person name="Rubini A."/>
            <person name="Sitrit Y."/>
            <person name="Splivallo R."/>
            <person name="Traeger S."/>
            <person name="Wang M."/>
            <person name="Zifcakova L."/>
            <person name="Wipf D."/>
            <person name="Zambonelli A."/>
            <person name="Paolocci F."/>
            <person name="Nowrousian M."/>
            <person name="Ottonello S."/>
            <person name="Baldrian P."/>
            <person name="Spatafora J.W."/>
            <person name="Henrissat B."/>
            <person name="Nagy L.G."/>
            <person name="Aury J.M."/>
            <person name="Wincker P."/>
            <person name="Grigoriev I.V."/>
            <person name="Bonfante P."/>
            <person name="Martin F.M."/>
        </authorList>
    </citation>
    <scope>NUCLEOTIDE SEQUENCE [LARGE SCALE GENOMIC DNA]</scope>
    <source>
        <strain evidence="3 4">RN42</strain>
    </source>
</reference>
<dbReference type="InterPro" id="IPR019607">
    <property type="entry name" value="Putative_zinc-finger_domain"/>
</dbReference>
<feature type="region of interest" description="Disordered" evidence="1">
    <location>
        <begin position="544"/>
        <end position="694"/>
    </location>
</feature>
<gene>
    <name evidence="3" type="ORF">BJ508DRAFT_70782</name>
</gene>
<dbReference type="OrthoDB" id="1922977at2759"/>
<feature type="compositionally biased region" description="Basic and acidic residues" evidence="1">
    <location>
        <begin position="480"/>
        <end position="501"/>
    </location>
</feature>